<dbReference type="RefSeq" id="WP_125481213.1">
    <property type="nucleotide sequence ID" value="NZ_RSFW01000019.1"/>
</dbReference>
<dbReference type="EMBL" id="RSFW01000019">
    <property type="protein sequence ID" value="RSD25494.1"/>
    <property type="molecule type" value="Genomic_DNA"/>
</dbReference>
<protein>
    <submittedName>
        <fullName evidence="3">Uncharacterized protein</fullName>
    </submittedName>
</protein>
<keyword evidence="2" id="KW-0472">Membrane</keyword>
<dbReference type="OrthoDB" id="2990745at2"/>
<evidence type="ECO:0000256" key="1">
    <source>
        <dbReference type="SAM" id="MobiDB-lite"/>
    </source>
</evidence>
<feature type="region of interest" description="Disordered" evidence="1">
    <location>
        <begin position="76"/>
        <end position="101"/>
    </location>
</feature>
<keyword evidence="2" id="KW-0812">Transmembrane</keyword>
<dbReference type="Proteomes" id="UP000279911">
    <property type="component" value="Unassembled WGS sequence"/>
</dbReference>
<comment type="caution">
    <text evidence="3">The sequence shown here is derived from an EMBL/GenBank/DDBJ whole genome shotgun (WGS) entry which is preliminary data.</text>
</comment>
<feature type="transmembrane region" description="Helical" evidence="2">
    <location>
        <begin position="51"/>
        <end position="74"/>
    </location>
</feature>
<reference evidence="4" key="1">
    <citation type="submission" date="2018-12" db="EMBL/GenBank/DDBJ databases">
        <title>Bacillus chawlae sp. nov., Bacillus glennii sp. nov., and Bacillus saganii sp. nov. Isolated from the Vehicle Assembly Building at Kennedy Space Center where the Viking Spacecraft were Assembled.</title>
        <authorList>
            <person name="Seuylemezian A."/>
            <person name="Vaishampayan P."/>
        </authorList>
    </citation>
    <scope>NUCLEOTIDE SEQUENCE [LARGE SCALE GENOMIC DNA]</scope>
    <source>
        <strain evidence="4">DSM 13966</strain>
    </source>
</reference>
<proteinExistence type="predicted"/>
<evidence type="ECO:0000256" key="2">
    <source>
        <dbReference type="SAM" id="Phobius"/>
    </source>
</evidence>
<evidence type="ECO:0000313" key="3">
    <source>
        <dbReference type="EMBL" id="RSD25494.1"/>
    </source>
</evidence>
<sequence>MDNRKHESFDQRFLAPLKNRPGLEPDEIFVEKLRSELTNGSKTSIPLRQKWHWPILVPMAMAVLLFSVLSASFLGSDTSKESSENVKMADEEDKDKSDKKSEGRDIYNLIASNEGFKRVYQTVTKSTGSPTAGRELVFYFDALQKKDEKYIQDVLVFEYFENNVKEVLDYYHSADFSTLEIESVESSQHGRSLVTFNFLDNRKKDLIRKRLLVDLSDGKHIKVLDYIDPAEINFEKEAKVKVKAEYLDNNFRLGMTEKEAIQIFGSSYEEYTDSDAEDGTVKYWLYQLEADENTTSKVPNKSMVDFENLHNQKIGIQFWIGWSTDEKVMNMSMFYSLKGKIHSKILKSDGTILEDQQLTGEIILDTTPFKLDEEETIAYERFRKDPSAKHLKNIAPLSIARFYIQAQLDRDYHAQYALYTTQPERVMWSKEKHLEEALKYEESKEDILRVFEGFNEGEFVQINDTDGYVQFQNKNGLQGFSMTKDPDGVWKVNFMPMQ</sequence>
<organism evidence="3 4">
    <name type="scientific">Mesobacillus subterraneus</name>
    <dbReference type="NCBI Taxonomy" id="285983"/>
    <lineage>
        <taxon>Bacteria</taxon>
        <taxon>Bacillati</taxon>
        <taxon>Bacillota</taxon>
        <taxon>Bacilli</taxon>
        <taxon>Bacillales</taxon>
        <taxon>Bacillaceae</taxon>
        <taxon>Mesobacillus</taxon>
    </lineage>
</organism>
<dbReference type="AlphaFoldDB" id="A0A427TMB2"/>
<gene>
    <name evidence="3" type="ORF">EJA10_16955</name>
</gene>
<name>A0A427TMB2_9BACI</name>
<evidence type="ECO:0000313" key="4">
    <source>
        <dbReference type="Proteomes" id="UP000279911"/>
    </source>
</evidence>
<accession>A0A427TMB2</accession>
<feature type="compositionally biased region" description="Basic and acidic residues" evidence="1">
    <location>
        <begin position="78"/>
        <end position="101"/>
    </location>
</feature>
<keyword evidence="2" id="KW-1133">Transmembrane helix</keyword>